<organism evidence="2">
    <name type="scientific">mine drainage metagenome</name>
    <dbReference type="NCBI Taxonomy" id="410659"/>
    <lineage>
        <taxon>unclassified sequences</taxon>
        <taxon>metagenomes</taxon>
        <taxon>ecological metagenomes</taxon>
    </lineage>
</organism>
<evidence type="ECO:0000256" key="1">
    <source>
        <dbReference type="SAM" id="MobiDB-lite"/>
    </source>
</evidence>
<accession>A0A1J5RLH2</accession>
<sequence>MNASSGLKIRQPRQSNQGESDFHNHQLDKQLVRYHHQALSLPLPIPLSPLGEGFFFIDLDSAYFQLSVLRKSISYSNLTFETYCKLTFINLKNKNNRQA</sequence>
<name>A0A1J5RLH2_9ZZZZ</name>
<reference evidence="2" key="1">
    <citation type="submission" date="2016-10" db="EMBL/GenBank/DDBJ databases">
        <title>Sequence of Gallionella enrichment culture.</title>
        <authorList>
            <person name="Poehlein A."/>
            <person name="Muehling M."/>
            <person name="Daniel R."/>
        </authorList>
    </citation>
    <scope>NUCLEOTIDE SEQUENCE</scope>
</reference>
<evidence type="ECO:0000313" key="2">
    <source>
        <dbReference type="EMBL" id="OIQ97048.1"/>
    </source>
</evidence>
<dbReference type="AlphaFoldDB" id="A0A1J5RLH2"/>
<feature type="region of interest" description="Disordered" evidence="1">
    <location>
        <begin position="1"/>
        <end position="22"/>
    </location>
</feature>
<proteinExistence type="predicted"/>
<gene>
    <name evidence="2" type="ORF">GALL_209910</name>
</gene>
<comment type="caution">
    <text evidence="2">The sequence shown here is derived from an EMBL/GenBank/DDBJ whole genome shotgun (WGS) entry which is preliminary data.</text>
</comment>
<dbReference type="EMBL" id="MLJW01000139">
    <property type="protein sequence ID" value="OIQ97048.1"/>
    <property type="molecule type" value="Genomic_DNA"/>
</dbReference>
<protein>
    <submittedName>
        <fullName evidence="2">Uncharacterized protein</fullName>
    </submittedName>
</protein>